<feature type="transmembrane region" description="Helical" evidence="3">
    <location>
        <begin position="183"/>
        <end position="203"/>
    </location>
</feature>
<keyword evidence="5" id="KW-1185">Reference proteome</keyword>
<proteinExistence type="predicted"/>
<feature type="region of interest" description="Disordered" evidence="2">
    <location>
        <begin position="721"/>
        <end position="748"/>
    </location>
</feature>
<feature type="compositionally biased region" description="Basic and acidic residues" evidence="2">
    <location>
        <begin position="265"/>
        <end position="295"/>
    </location>
</feature>
<evidence type="ECO:0000256" key="3">
    <source>
        <dbReference type="SAM" id="Phobius"/>
    </source>
</evidence>
<sequence length="748" mass="84711">MASVTEQIFLYGEADPEPVTGLQAVIEYADLMISGSFVFALIILATIIATYWEVIAPVFIKGAKKLILSTGSVASKAVSLLKLLLSIRSYSELDTMYATAKFVALQTILGRFITAVIVWYFPFDRPEKTMWRVVVTGIAGMTAHSTILIPLRLYLIILRNDVRDLVREYNATLFEMLGEIHHLHAVGFVASFFLSVAFLWYLFDTLVKALASWRAFLRFTASQTVANAATIDTETDLRTTIRNYEAGLKIQRSLLAARTQELETANERRQGDSGTLEREAAARDAARESESRLSEEKRALQQELVQKDCQLSMSRLWRQEAEKEKESKVQDLTRQIMKLEDRLEEEMQTKKALPGHSESLKASLQLKEDELNLAFRHLADAQAREGHLQEQCRANDIEIQRLATLNAGAQAREGQLQEQCRAKDTHIQQLAAQPANIRAREEQLEQQCQQKDTRIHQLVAKNTELQRTNSSISLESELYQGLLNTNDEAFKAFKTAKKKAQDKHDQITGALEQQLASTRAEAQSKVTELLLSVNQAHQAKANLELAMKDLKSACDSTIKEMRGEVEAKALRQEVSELKKEITDYDKKIGLAMRDAQRSLKQSSVAQQQELKAQKTIEILEHRLKKWESVPSSQEFPKRQMSSPGSVSTALEQSNLKVVERQNEIDQLRRQLGEAKTASEESRNAAIKQLVEKLQAALQKEREERKEDRILWHKRNLDLEGENRKLRLSASRPSPGRRGPYPSPGPPIR</sequence>
<evidence type="ECO:0000256" key="1">
    <source>
        <dbReference type="SAM" id="Coils"/>
    </source>
</evidence>
<feature type="transmembrane region" description="Helical" evidence="3">
    <location>
        <begin position="102"/>
        <end position="121"/>
    </location>
</feature>
<feature type="region of interest" description="Disordered" evidence="2">
    <location>
        <begin position="629"/>
        <end position="654"/>
    </location>
</feature>
<gene>
    <name evidence="4" type="ORF">BDW59DRAFT_165417</name>
</gene>
<evidence type="ECO:0000313" key="4">
    <source>
        <dbReference type="EMBL" id="KAL2818467.1"/>
    </source>
</evidence>
<keyword evidence="3" id="KW-0472">Membrane</keyword>
<feature type="region of interest" description="Disordered" evidence="2">
    <location>
        <begin position="261"/>
        <end position="295"/>
    </location>
</feature>
<feature type="compositionally biased region" description="Low complexity" evidence="2">
    <location>
        <begin position="730"/>
        <end position="739"/>
    </location>
</feature>
<dbReference type="EMBL" id="JBFXLS010000083">
    <property type="protein sequence ID" value="KAL2818467.1"/>
    <property type="molecule type" value="Genomic_DNA"/>
</dbReference>
<feature type="coiled-coil region" evidence="1">
    <location>
        <begin position="533"/>
        <end position="587"/>
    </location>
</feature>
<evidence type="ECO:0000256" key="2">
    <source>
        <dbReference type="SAM" id="MobiDB-lite"/>
    </source>
</evidence>
<keyword evidence="3" id="KW-0812">Transmembrane</keyword>
<feature type="transmembrane region" description="Helical" evidence="3">
    <location>
        <begin position="133"/>
        <end position="157"/>
    </location>
</feature>
<dbReference type="Proteomes" id="UP001610335">
    <property type="component" value="Unassembled WGS sequence"/>
</dbReference>
<keyword evidence="3" id="KW-1133">Transmembrane helix</keyword>
<protein>
    <submittedName>
        <fullName evidence="4">Uncharacterized protein</fullName>
    </submittedName>
</protein>
<organism evidence="4 5">
    <name type="scientific">Aspergillus cavernicola</name>
    <dbReference type="NCBI Taxonomy" id="176166"/>
    <lineage>
        <taxon>Eukaryota</taxon>
        <taxon>Fungi</taxon>
        <taxon>Dikarya</taxon>
        <taxon>Ascomycota</taxon>
        <taxon>Pezizomycotina</taxon>
        <taxon>Eurotiomycetes</taxon>
        <taxon>Eurotiomycetidae</taxon>
        <taxon>Eurotiales</taxon>
        <taxon>Aspergillaceae</taxon>
        <taxon>Aspergillus</taxon>
        <taxon>Aspergillus subgen. Nidulantes</taxon>
    </lineage>
</organism>
<accession>A0ABR4HSJ6</accession>
<feature type="transmembrane region" description="Helical" evidence="3">
    <location>
        <begin position="31"/>
        <end position="54"/>
    </location>
</feature>
<comment type="caution">
    <text evidence="4">The sequence shown here is derived from an EMBL/GenBank/DDBJ whole genome shotgun (WGS) entry which is preliminary data.</text>
</comment>
<name>A0ABR4HSJ6_9EURO</name>
<evidence type="ECO:0000313" key="5">
    <source>
        <dbReference type="Proteomes" id="UP001610335"/>
    </source>
</evidence>
<keyword evidence="1" id="KW-0175">Coiled coil</keyword>
<reference evidence="4 5" key="1">
    <citation type="submission" date="2024-07" db="EMBL/GenBank/DDBJ databases">
        <title>Section-level genome sequencing and comparative genomics of Aspergillus sections Usti and Cavernicolus.</title>
        <authorList>
            <consortium name="Lawrence Berkeley National Laboratory"/>
            <person name="Nybo J.L."/>
            <person name="Vesth T.C."/>
            <person name="Theobald S."/>
            <person name="Frisvad J.C."/>
            <person name="Larsen T.O."/>
            <person name="Kjaerboelling I."/>
            <person name="Rothschild-Mancinelli K."/>
            <person name="Lyhne E.K."/>
            <person name="Kogle M.E."/>
            <person name="Barry K."/>
            <person name="Clum A."/>
            <person name="Na H."/>
            <person name="Ledsgaard L."/>
            <person name="Lin J."/>
            <person name="Lipzen A."/>
            <person name="Kuo A."/>
            <person name="Riley R."/>
            <person name="Mondo S."/>
            <person name="LaButti K."/>
            <person name="Haridas S."/>
            <person name="Pangalinan J."/>
            <person name="Salamov A.A."/>
            <person name="Simmons B.A."/>
            <person name="Magnuson J.K."/>
            <person name="Chen J."/>
            <person name="Drula E."/>
            <person name="Henrissat B."/>
            <person name="Wiebenga A."/>
            <person name="Lubbers R.J."/>
            <person name="Gomes A.C."/>
            <person name="Makela M.R."/>
            <person name="Stajich J."/>
            <person name="Grigoriev I.V."/>
            <person name="Mortensen U.H."/>
            <person name="De vries R.P."/>
            <person name="Baker S.E."/>
            <person name="Andersen M.R."/>
        </authorList>
    </citation>
    <scope>NUCLEOTIDE SEQUENCE [LARGE SCALE GENOMIC DNA]</scope>
    <source>
        <strain evidence="4 5">CBS 600.67</strain>
    </source>
</reference>